<feature type="region of interest" description="Disordered" evidence="4">
    <location>
        <begin position="414"/>
        <end position="433"/>
    </location>
</feature>
<proteinExistence type="predicted"/>
<dbReference type="InterPro" id="IPR000742">
    <property type="entry name" value="EGF"/>
</dbReference>
<keyword evidence="8" id="KW-1185">Reference proteome</keyword>
<keyword evidence="5" id="KW-0812">Transmembrane</keyword>
<evidence type="ECO:0000313" key="8">
    <source>
        <dbReference type="Proteomes" id="UP001233999"/>
    </source>
</evidence>
<dbReference type="GO" id="GO:0005112">
    <property type="term" value="F:Notch binding"/>
    <property type="evidence" value="ECO:0007669"/>
    <property type="project" value="TreeGrafter"/>
</dbReference>
<name>A0AAD8ADZ5_DIPPU</name>
<dbReference type="CDD" id="cd00054">
    <property type="entry name" value="EGF_CA"/>
    <property type="match status" value="3"/>
</dbReference>
<protein>
    <recommendedName>
        <fullName evidence="6">EGF-like domain-containing protein</fullName>
    </recommendedName>
</protein>
<dbReference type="PANTHER" id="PTHR12916:SF9">
    <property type="entry name" value="NEUROGENIC LOCUS NOTCH HOMOLOG PROTEIN 1-RELATED"/>
    <property type="match status" value="1"/>
</dbReference>
<dbReference type="PANTHER" id="PTHR12916">
    <property type="entry name" value="CYTOCHROME C OXIDASE POLYPEPTIDE VIC-2"/>
    <property type="match status" value="1"/>
</dbReference>
<keyword evidence="5" id="KW-0472">Membrane</keyword>
<reference evidence="7" key="2">
    <citation type="submission" date="2023-05" db="EMBL/GenBank/DDBJ databases">
        <authorList>
            <person name="Fouks B."/>
        </authorList>
    </citation>
    <scope>NUCLEOTIDE SEQUENCE</scope>
    <source>
        <strain evidence="7">Stay&amp;Tobe</strain>
        <tissue evidence="7">Testes</tissue>
    </source>
</reference>
<keyword evidence="5" id="KW-1133">Transmembrane helix</keyword>
<dbReference type="Proteomes" id="UP001233999">
    <property type="component" value="Unassembled WGS sequence"/>
</dbReference>
<evidence type="ECO:0000256" key="3">
    <source>
        <dbReference type="PROSITE-ProRule" id="PRU00076"/>
    </source>
</evidence>
<feature type="transmembrane region" description="Helical" evidence="5">
    <location>
        <begin position="299"/>
        <end position="319"/>
    </location>
</feature>
<keyword evidence="2" id="KW-0677">Repeat</keyword>
<dbReference type="Pfam" id="PF00008">
    <property type="entry name" value="EGF"/>
    <property type="match status" value="2"/>
</dbReference>
<evidence type="ECO:0000256" key="4">
    <source>
        <dbReference type="SAM" id="MobiDB-lite"/>
    </source>
</evidence>
<dbReference type="SMART" id="SM00181">
    <property type="entry name" value="EGF"/>
    <property type="match status" value="3"/>
</dbReference>
<dbReference type="PROSITE" id="PS50026">
    <property type="entry name" value="EGF_3"/>
    <property type="match status" value="3"/>
</dbReference>
<reference evidence="7" key="1">
    <citation type="journal article" date="2023" name="IScience">
        <title>Live-bearing cockroach genome reveals convergent evolutionary mechanisms linked to viviparity in insects and beyond.</title>
        <authorList>
            <person name="Fouks B."/>
            <person name="Harrison M.C."/>
            <person name="Mikhailova A.A."/>
            <person name="Marchal E."/>
            <person name="English S."/>
            <person name="Carruthers M."/>
            <person name="Jennings E.C."/>
            <person name="Chiamaka E.L."/>
            <person name="Frigard R.A."/>
            <person name="Pippel M."/>
            <person name="Attardo G.M."/>
            <person name="Benoit J.B."/>
            <person name="Bornberg-Bauer E."/>
            <person name="Tobe S.S."/>
        </authorList>
    </citation>
    <scope>NUCLEOTIDE SEQUENCE</scope>
    <source>
        <strain evidence="7">Stay&amp;Tobe</strain>
    </source>
</reference>
<dbReference type="SUPFAM" id="SSF49854">
    <property type="entry name" value="Spermadhesin, CUB domain"/>
    <property type="match status" value="1"/>
</dbReference>
<evidence type="ECO:0000313" key="7">
    <source>
        <dbReference type="EMBL" id="KAJ9597354.1"/>
    </source>
</evidence>
<organism evidence="7 8">
    <name type="scientific">Diploptera punctata</name>
    <name type="common">Pacific beetle cockroach</name>
    <dbReference type="NCBI Taxonomy" id="6984"/>
    <lineage>
        <taxon>Eukaryota</taxon>
        <taxon>Metazoa</taxon>
        <taxon>Ecdysozoa</taxon>
        <taxon>Arthropoda</taxon>
        <taxon>Hexapoda</taxon>
        <taxon>Insecta</taxon>
        <taxon>Pterygota</taxon>
        <taxon>Neoptera</taxon>
        <taxon>Polyneoptera</taxon>
        <taxon>Dictyoptera</taxon>
        <taxon>Blattodea</taxon>
        <taxon>Blaberoidea</taxon>
        <taxon>Blaberidae</taxon>
        <taxon>Diplopterinae</taxon>
        <taxon>Diploptera</taxon>
    </lineage>
</organism>
<evidence type="ECO:0000256" key="5">
    <source>
        <dbReference type="SAM" id="Phobius"/>
    </source>
</evidence>
<evidence type="ECO:0000259" key="6">
    <source>
        <dbReference type="PROSITE" id="PS50026"/>
    </source>
</evidence>
<feature type="domain" description="EGF-like" evidence="6">
    <location>
        <begin position="170"/>
        <end position="206"/>
    </location>
</feature>
<gene>
    <name evidence="7" type="ORF">L9F63_011794</name>
</gene>
<dbReference type="SUPFAM" id="SSF57196">
    <property type="entry name" value="EGF/Laminin"/>
    <property type="match status" value="3"/>
</dbReference>
<evidence type="ECO:0000256" key="2">
    <source>
        <dbReference type="ARBA" id="ARBA00022737"/>
    </source>
</evidence>
<feature type="domain" description="EGF-like" evidence="6">
    <location>
        <begin position="243"/>
        <end position="279"/>
    </location>
</feature>
<accession>A0AAD8ADZ5</accession>
<comment type="caution">
    <text evidence="7">The sequence shown here is derived from an EMBL/GenBank/DDBJ whole genome shotgun (WGS) entry which is preliminary data.</text>
</comment>
<keyword evidence="3" id="KW-1015">Disulfide bond</keyword>
<dbReference type="PROSITE" id="PS00022">
    <property type="entry name" value="EGF_1"/>
    <property type="match status" value="3"/>
</dbReference>
<feature type="domain" description="EGF-like" evidence="6">
    <location>
        <begin position="211"/>
        <end position="241"/>
    </location>
</feature>
<dbReference type="AlphaFoldDB" id="A0AAD8ADZ5"/>
<feature type="disulfide bond" evidence="3">
    <location>
        <begin position="269"/>
        <end position="278"/>
    </location>
</feature>
<dbReference type="Gene3D" id="2.10.25.10">
    <property type="entry name" value="Laminin"/>
    <property type="match status" value="3"/>
</dbReference>
<dbReference type="GO" id="GO:0007219">
    <property type="term" value="P:Notch signaling pathway"/>
    <property type="evidence" value="ECO:0007669"/>
    <property type="project" value="TreeGrafter"/>
</dbReference>
<dbReference type="InterPro" id="IPR035914">
    <property type="entry name" value="Sperma_CUB_dom_sf"/>
</dbReference>
<evidence type="ECO:0000256" key="1">
    <source>
        <dbReference type="ARBA" id="ARBA00022536"/>
    </source>
</evidence>
<comment type="caution">
    <text evidence="3">Lacks conserved residue(s) required for the propagation of feature annotation.</text>
</comment>
<dbReference type="EMBL" id="JASPKZ010001616">
    <property type="protein sequence ID" value="KAJ9597354.1"/>
    <property type="molecule type" value="Genomic_DNA"/>
</dbReference>
<sequence>MHVRLRTADRPRGIGFKAVYRTVAQVHEERQIDLRNVTVGTLLHLNYPKSPPPHVEFVQHLTAPVGHVIMLELYNMVTSESRSCPDGAGIIEVTDNYADSNGTWWFLCKTNPDTRGQLGSSTLTITSYFNTLYIRQRSGAAGVQLNATVKIYPENCAYRIKLVRGSEDSSVESCYPNPCLNGGKCINSGLRRSCQCTSHFTGMFCALTLCDMQPCAFGQCKLTPTSYACTCSPSYTGSNCEQKLRPCTDNPCEGRGECFEKGDTFYCRCHAWWEGQRCERRMLHIPFKPLSERMLQEPFWLGLITVTVVLGVIGLVWCAKRHFPEKLEKLLAEEADRTRTGCSSHSRPPSVREQLASAGGATVVVVPSPQPGCPRSLFGRLGIRKPSLLSLTSPHGHNNHPTAASATARTFSLDDLLKPPPRSKASLKPPNLSSKEKQKLAAFLLDRCGLASMLSIHTCCALLGFSAHMCRAL</sequence>
<keyword evidence="1 3" id="KW-0245">EGF-like domain</keyword>
<feature type="disulfide bond" evidence="3">
    <location>
        <begin position="231"/>
        <end position="240"/>
    </location>
</feature>
<feature type="disulfide bond" evidence="3">
    <location>
        <begin position="196"/>
        <end position="205"/>
    </location>
</feature>